<dbReference type="Proteomes" id="UP000287651">
    <property type="component" value="Unassembled WGS sequence"/>
</dbReference>
<protein>
    <submittedName>
        <fullName evidence="1">Uncharacterized protein</fullName>
    </submittedName>
</protein>
<proteinExistence type="predicted"/>
<evidence type="ECO:0000313" key="1">
    <source>
        <dbReference type="EMBL" id="RRT35468.1"/>
    </source>
</evidence>
<evidence type="ECO:0000313" key="2">
    <source>
        <dbReference type="Proteomes" id="UP000287651"/>
    </source>
</evidence>
<dbReference type="AlphaFoldDB" id="A0A426X7N1"/>
<dbReference type="EMBL" id="AMZH03025008">
    <property type="protein sequence ID" value="RRT35468.1"/>
    <property type="molecule type" value="Genomic_DNA"/>
</dbReference>
<accession>A0A426X7N1</accession>
<reference evidence="1 2" key="1">
    <citation type="journal article" date="2014" name="Agronomy (Basel)">
        <title>A Draft Genome Sequence for Ensete ventricosum, the Drought-Tolerant Tree Against Hunger.</title>
        <authorList>
            <person name="Harrison J."/>
            <person name="Moore K.A."/>
            <person name="Paszkiewicz K."/>
            <person name="Jones T."/>
            <person name="Grant M."/>
            <person name="Ambacheew D."/>
            <person name="Muzemil S."/>
            <person name="Studholme D.J."/>
        </authorList>
    </citation>
    <scope>NUCLEOTIDE SEQUENCE [LARGE SCALE GENOMIC DNA]</scope>
</reference>
<organism evidence="1 2">
    <name type="scientific">Ensete ventricosum</name>
    <name type="common">Abyssinian banana</name>
    <name type="synonym">Musa ensete</name>
    <dbReference type="NCBI Taxonomy" id="4639"/>
    <lineage>
        <taxon>Eukaryota</taxon>
        <taxon>Viridiplantae</taxon>
        <taxon>Streptophyta</taxon>
        <taxon>Embryophyta</taxon>
        <taxon>Tracheophyta</taxon>
        <taxon>Spermatophyta</taxon>
        <taxon>Magnoliopsida</taxon>
        <taxon>Liliopsida</taxon>
        <taxon>Zingiberales</taxon>
        <taxon>Musaceae</taxon>
        <taxon>Ensete</taxon>
    </lineage>
</organism>
<name>A0A426X7N1_ENSVE</name>
<comment type="caution">
    <text evidence="1">The sequence shown here is derived from an EMBL/GenBank/DDBJ whole genome shotgun (WGS) entry which is preliminary data.</text>
</comment>
<gene>
    <name evidence="1" type="ORF">B296_00012927</name>
</gene>
<sequence length="137" mass="15353">MASRGVTLILRALWFNRSSWIHAKEITAIRVYSNASIDIDGIMVVGVMWMPFSSSFLRSWVVDPRSSSGHHGLLLGEVMEIARDEEEFIPTDHEYDTSGRAYLYDKEAIFLEIECDRLVVDGAESLCATGRVAALVL</sequence>